<proteinExistence type="predicted"/>
<sequence length="338" mass="38365">MFEIWKKNIFRLLERHIPGPNASEGTFNCNDNLTSESSWSRECFFFLLILLFAASIFYSVTYPPLIAVIAKFKGLTQQKSFFQLFLLTLPRVLAVSFITFATALIILPPMLWIRKRNFFWLRQNILEKNNAVLWPESGNCKIQFQVRPSGPEQPLLDAQVITERRRPSLDGTNNQNIPGANNASMTKAIPKNGIWLSNKEAVAEVFFFLDSTLLFMLLLCGDRKLEFLPLSWNLMKDLYAGAAISLLLAPLFLFRVSSVSALTIDHRHMALILPHGRFLLETSSIENMKGSSNKGFLFITLKNGKKISIREIITGQKLFRGILTLSRSIITSENGETI</sequence>
<feature type="transmembrane region" description="Helical" evidence="1">
    <location>
        <begin position="43"/>
        <end position="61"/>
    </location>
</feature>
<evidence type="ECO:0000256" key="1">
    <source>
        <dbReference type="SAM" id="Phobius"/>
    </source>
</evidence>
<organism evidence="2 3">
    <name type="scientific">Candidatus Wallbacteria bacterium HGW-Wallbacteria-1</name>
    <dbReference type="NCBI Taxonomy" id="2013854"/>
    <lineage>
        <taxon>Bacteria</taxon>
        <taxon>Candidatus Walliibacteriota</taxon>
    </lineage>
</organism>
<reference evidence="2 3" key="1">
    <citation type="journal article" date="2017" name="ISME J.">
        <title>Potential for microbial H2 and metal transformations associated with novel bacteria and archaea in deep terrestrial subsurface sediments.</title>
        <authorList>
            <person name="Hernsdorf A.W."/>
            <person name="Amano Y."/>
            <person name="Miyakawa K."/>
            <person name="Ise K."/>
            <person name="Suzuki Y."/>
            <person name="Anantharaman K."/>
            <person name="Probst A."/>
            <person name="Burstein D."/>
            <person name="Thomas B.C."/>
            <person name="Banfield J.F."/>
        </authorList>
    </citation>
    <scope>NUCLEOTIDE SEQUENCE [LARGE SCALE GENOMIC DNA]</scope>
    <source>
        <strain evidence="2">HGW-Wallbacteria-1</strain>
    </source>
</reference>
<evidence type="ECO:0000313" key="2">
    <source>
        <dbReference type="EMBL" id="PKK91098.1"/>
    </source>
</evidence>
<protein>
    <submittedName>
        <fullName evidence="2">Uncharacterized protein</fullName>
    </submittedName>
</protein>
<keyword evidence="1" id="KW-0812">Transmembrane</keyword>
<dbReference type="AlphaFoldDB" id="A0A2N1PRX6"/>
<dbReference type="EMBL" id="PGXC01000003">
    <property type="protein sequence ID" value="PKK91098.1"/>
    <property type="molecule type" value="Genomic_DNA"/>
</dbReference>
<keyword evidence="1" id="KW-1133">Transmembrane helix</keyword>
<gene>
    <name evidence="2" type="ORF">CVV64_04830</name>
</gene>
<accession>A0A2N1PRX6</accession>
<dbReference type="Proteomes" id="UP000233256">
    <property type="component" value="Unassembled WGS sequence"/>
</dbReference>
<evidence type="ECO:0000313" key="3">
    <source>
        <dbReference type="Proteomes" id="UP000233256"/>
    </source>
</evidence>
<feature type="transmembrane region" description="Helical" evidence="1">
    <location>
        <begin position="201"/>
        <end position="219"/>
    </location>
</feature>
<keyword evidence="1" id="KW-0472">Membrane</keyword>
<comment type="caution">
    <text evidence="2">The sequence shown here is derived from an EMBL/GenBank/DDBJ whole genome shotgun (WGS) entry which is preliminary data.</text>
</comment>
<feature type="transmembrane region" description="Helical" evidence="1">
    <location>
        <begin position="81"/>
        <end position="107"/>
    </location>
</feature>
<name>A0A2N1PRX6_9BACT</name>
<feature type="transmembrane region" description="Helical" evidence="1">
    <location>
        <begin position="239"/>
        <end position="264"/>
    </location>
</feature>